<accession>A0A9X4XGN3</accession>
<protein>
    <submittedName>
        <fullName evidence="3">Alpha/beta fold hydrolase</fullName>
    </submittedName>
</protein>
<dbReference type="Gene3D" id="3.40.50.1820">
    <property type="entry name" value="alpha/beta hydrolase"/>
    <property type="match status" value="1"/>
</dbReference>
<evidence type="ECO:0000256" key="1">
    <source>
        <dbReference type="SAM" id="MobiDB-lite"/>
    </source>
</evidence>
<dbReference type="InterPro" id="IPR000073">
    <property type="entry name" value="AB_hydrolase_1"/>
</dbReference>
<feature type="domain" description="AB hydrolase-1" evidence="2">
    <location>
        <begin position="22"/>
        <end position="273"/>
    </location>
</feature>
<dbReference type="SUPFAM" id="SSF53474">
    <property type="entry name" value="alpha/beta-Hydrolases"/>
    <property type="match status" value="1"/>
</dbReference>
<dbReference type="EMBL" id="WNKV01000001">
    <property type="protein sequence ID" value="MTW14640.1"/>
    <property type="molecule type" value="Genomic_DNA"/>
</dbReference>
<dbReference type="Pfam" id="PF00561">
    <property type="entry name" value="Abhydrolase_1"/>
    <property type="match status" value="1"/>
</dbReference>
<organism evidence="3 4">
    <name type="scientific">Rhodoplanes serenus</name>
    <dbReference type="NCBI Taxonomy" id="200615"/>
    <lineage>
        <taxon>Bacteria</taxon>
        <taxon>Pseudomonadati</taxon>
        <taxon>Pseudomonadota</taxon>
        <taxon>Alphaproteobacteria</taxon>
        <taxon>Hyphomicrobiales</taxon>
        <taxon>Nitrobacteraceae</taxon>
        <taxon>Rhodoplanes</taxon>
    </lineage>
</organism>
<dbReference type="AlphaFoldDB" id="A0A9X4XGN3"/>
<dbReference type="GO" id="GO:0004806">
    <property type="term" value="F:triacylglycerol lipase activity"/>
    <property type="evidence" value="ECO:0007669"/>
    <property type="project" value="TreeGrafter"/>
</dbReference>
<name>A0A9X4XGN3_9BRAD</name>
<dbReference type="GO" id="GO:0046503">
    <property type="term" value="P:glycerolipid catabolic process"/>
    <property type="evidence" value="ECO:0007669"/>
    <property type="project" value="TreeGrafter"/>
</dbReference>
<dbReference type="PANTHER" id="PTHR43433">
    <property type="entry name" value="HYDROLASE, ALPHA/BETA FOLD FAMILY PROTEIN"/>
    <property type="match status" value="1"/>
</dbReference>
<feature type="region of interest" description="Disordered" evidence="1">
    <location>
        <begin position="295"/>
        <end position="322"/>
    </location>
</feature>
<comment type="caution">
    <text evidence="3">The sequence shown here is derived from an EMBL/GenBank/DDBJ whole genome shotgun (WGS) entry which is preliminary data.</text>
</comment>
<dbReference type="RefSeq" id="WP_155478209.1">
    <property type="nucleotide sequence ID" value="NZ_WNKV01000001.1"/>
</dbReference>
<reference evidence="3 4" key="1">
    <citation type="submission" date="2019-11" db="EMBL/GenBank/DDBJ databases">
        <title>Whole-genome sequence of Rhodoplanes serenus DSM 18633, type strain.</title>
        <authorList>
            <person name="Kyndt J.A."/>
            <person name="Meyer T.E."/>
        </authorList>
    </citation>
    <scope>NUCLEOTIDE SEQUENCE [LARGE SCALE GENOMIC DNA]</scope>
    <source>
        <strain evidence="3 4">DSM 18633</strain>
    </source>
</reference>
<keyword evidence="3" id="KW-0378">Hydrolase</keyword>
<proteinExistence type="predicted"/>
<evidence type="ECO:0000313" key="3">
    <source>
        <dbReference type="EMBL" id="MTW14640.1"/>
    </source>
</evidence>
<dbReference type="PANTHER" id="PTHR43433:SF5">
    <property type="entry name" value="AB HYDROLASE-1 DOMAIN-CONTAINING PROTEIN"/>
    <property type="match status" value="1"/>
</dbReference>
<dbReference type="InterPro" id="IPR029058">
    <property type="entry name" value="AB_hydrolase_fold"/>
</dbReference>
<evidence type="ECO:0000259" key="2">
    <source>
        <dbReference type="Pfam" id="PF00561"/>
    </source>
</evidence>
<dbReference type="Proteomes" id="UP000438991">
    <property type="component" value="Unassembled WGS sequence"/>
</dbReference>
<gene>
    <name evidence="3" type="ORF">GJ689_00225</name>
</gene>
<dbReference type="InterPro" id="IPR050471">
    <property type="entry name" value="AB_hydrolase"/>
</dbReference>
<sequence>MPSVEANGIRIAYETFGRADDPTLLLIAGNGAQLTFWEPDFCELLAEAGFRVICFDNRDAGLSTKFDEAGTPDIMAVAAAVGAGREVASPYSLDDMADDAAGLLDALSIEQAHVCGASMGGMIAQIVACRHPGRVLSLTSIMSSTGNPALPQGRPEAIAAVTGPAPEERDACIEHNLAVWRAIWSPGFPFEEERARAFLATSYDRSWCPQGMARQSVAVILSGDRRRALSSIRVPTLVIHGSADPLIPVEAGEDTARTISCAELLVVAGMGHDMPTPAWGRMANAIVGNARRAFAGSRGQTSPGPAGNRPAVRRAGPESAAH</sequence>
<evidence type="ECO:0000313" key="4">
    <source>
        <dbReference type="Proteomes" id="UP000438991"/>
    </source>
</evidence>